<name>A0A915Q5I4_9BILA</name>
<keyword evidence="2" id="KW-1185">Reference proteome</keyword>
<proteinExistence type="predicted"/>
<dbReference type="InterPro" id="IPR035161">
    <property type="entry name" value="DUF5332"/>
</dbReference>
<dbReference type="Proteomes" id="UP000887581">
    <property type="component" value="Unplaced"/>
</dbReference>
<evidence type="ECO:0000256" key="1">
    <source>
        <dbReference type="SAM" id="SignalP"/>
    </source>
</evidence>
<accession>A0A915Q5I4</accession>
<evidence type="ECO:0000313" key="2">
    <source>
        <dbReference type="Proteomes" id="UP000887581"/>
    </source>
</evidence>
<dbReference type="PANTHER" id="PTHR38612">
    <property type="entry name" value="PROTEIN DCT-5-RELATED"/>
    <property type="match status" value="1"/>
</dbReference>
<protein>
    <submittedName>
        <fullName evidence="3">Uncharacterized protein</fullName>
    </submittedName>
</protein>
<keyword evidence="1" id="KW-0732">Signal</keyword>
<sequence length="182" mass="20410">MIKISHLIILSAIILLSADATTCGKLTRCAIKRCFSPEQTEKALHTLSAVGMFSTVVNQFSFICIATRCRESCIGCEQCNYALDQLSKIAAGIKTNMICPKIETCMEQCFQEDALQINSCAKKQCNVHCFDDCAYCINIAKRIFLRICREKDITNLPNVKFNGSCMELFDHVLNEFNAGRRT</sequence>
<dbReference type="PANTHER" id="PTHR38612:SF2">
    <property type="entry name" value="PROTEIN DCT-5"/>
    <property type="match status" value="1"/>
</dbReference>
<evidence type="ECO:0000313" key="3">
    <source>
        <dbReference type="WBParaSite" id="sdigi.contig61.g3290.t1"/>
    </source>
</evidence>
<feature type="chain" id="PRO_5037916416" evidence="1">
    <location>
        <begin position="21"/>
        <end position="182"/>
    </location>
</feature>
<organism evidence="2 3">
    <name type="scientific">Setaria digitata</name>
    <dbReference type="NCBI Taxonomy" id="48799"/>
    <lineage>
        <taxon>Eukaryota</taxon>
        <taxon>Metazoa</taxon>
        <taxon>Ecdysozoa</taxon>
        <taxon>Nematoda</taxon>
        <taxon>Chromadorea</taxon>
        <taxon>Rhabditida</taxon>
        <taxon>Spirurina</taxon>
        <taxon>Spiruromorpha</taxon>
        <taxon>Filarioidea</taxon>
        <taxon>Setariidae</taxon>
        <taxon>Setaria</taxon>
    </lineage>
</organism>
<dbReference type="AlphaFoldDB" id="A0A915Q5I4"/>
<feature type="signal peptide" evidence="1">
    <location>
        <begin position="1"/>
        <end position="20"/>
    </location>
</feature>
<dbReference type="WBParaSite" id="sdigi.contig61.g3290.t1">
    <property type="protein sequence ID" value="sdigi.contig61.g3290.t1"/>
    <property type="gene ID" value="sdigi.contig61.g3290"/>
</dbReference>
<dbReference type="Pfam" id="PF17266">
    <property type="entry name" value="DUF5332"/>
    <property type="match status" value="1"/>
</dbReference>
<reference evidence="3" key="1">
    <citation type="submission" date="2022-11" db="UniProtKB">
        <authorList>
            <consortium name="WormBaseParasite"/>
        </authorList>
    </citation>
    <scope>IDENTIFICATION</scope>
</reference>